<feature type="transmembrane region" description="Helical" evidence="1">
    <location>
        <begin position="158"/>
        <end position="181"/>
    </location>
</feature>
<keyword evidence="1" id="KW-0812">Transmembrane</keyword>
<evidence type="ECO:0000256" key="1">
    <source>
        <dbReference type="SAM" id="Phobius"/>
    </source>
</evidence>
<reference evidence="2" key="1">
    <citation type="journal article" date="2014" name="Front. Microbiol.">
        <title>High frequency of phylogenetically diverse reductive dehalogenase-homologous genes in deep subseafloor sedimentary metagenomes.</title>
        <authorList>
            <person name="Kawai M."/>
            <person name="Futagami T."/>
            <person name="Toyoda A."/>
            <person name="Takaki Y."/>
            <person name="Nishi S."/>
            <person name="Hori S."/>
            <person name="Arai W."/>
            <person name="Tsubouchi T."/>
            <person name="Morono Y."/>
            <person name="Uchiyama I."/>
            <person name="Ito T."/>
            <person name="Fujiyama A."/>
            <person name="Inagaki F."/>
            <person name="Takami H."/>
        </authorList>
    </citation>
    <scope>NUCLEOTIDE SEQUENCE</scope>
    <source>
        <strain evidence="2">Expedition CK06-06</strain>
    </source>
</reference>
<feature type="transmembrane region" description="Helical" evidence="1">
    <location>
        <begin position="127"/>
        <end position="152"/>
    </location>
</feature>
<dbReference type="AlphaFoldDB" id="X1EC98"/>
<evidence type="ECO:0000313" key="2">
    <source>
        <dbReference type="EMBL" id="GAH30911.1"/>
    </source>
</evidence>
<comment type="caution">
    <text evidence="2">The sequence shown here is derived from an EMBL/GenBank/DDBJ whole genome shotgun (WGS) entry which is preliminary data.</text>
</comment>
<keyword evidence="1" id="KW-1133">Transmembrane helix</keyword>
<dbReference type="Gene3D" id="1.10.1760.20">
    <property type="match status" value="1"/>
</dbReference>
<gene>
    <name evidence="2" type="ORF">S03H2_03599</name>
</gene>
<sequence length="195" mass="20726">ACHDRLERFLVTWNKSVRLTGTAMLAAMVIVFDYTLKYSKLKIPFPWMPFLKFDFTGVPIVVALLLYGLPSATATSLVASLGIIARSGDLIGGAMKGIAELSTVIGMAIGLLLAGRAGQKGLASKGAALVTGLIFRVIVMSAWNLIALPAYYGIPYSAAVGMLSLLGLFNAMQGSISILFGHAIHEAYTRRFVAA</sequence>
<keyword evidence="1" id="KW-0472">Membrane</keyword>
<feature type="transmembrane region" description="Helical" evidence="1">
    <location>
        <begin position="57"/>
        <end position="85"/>
    </location>
</feature>
<feature type="non-terminal residue" evidence="2">
    <location>
        <position position="1"/>
    </location>
</feature>
<protein>
    <recommendedName>
        <fullName evidence="3">ECF transporter S component</fullName>
    </recommendedName>
</protein>
<organism evidence="2">
    <name type="scientific">marine sediment metagenome</name>
    <dbReference type="NCBI Taxonomy" id="412755"/>
    <lineage>
        <taxon>unclassified sequences</taxon>
        <taxon>metagenomes</taxon>
        <taxon>ecological metagenomes</taxon>
    </lineage>
</organism>
<evidence type="ECO:0008006" key="3">
    <source>
        <dbReference type="Google" id="ProtNLM"/>
    </source>
</evidence>
<name>X1EC98_9ZZZZ</name>
<feature type="transmembrane region" description="Helical" evidence="1">
    <location>
        <begin position="97"/>
        <end position="115"/>
    </location>
</feature>
<feature type="transmembrane region" description="Helical" evidence="1">
    <location>
        <begin position="16"/>
        <end position="36"/>
    </location>
</feature>
<dbReference type="EMBL" id="BARU01001347">
    <property type="protein sequence ID" value="GAH30911.1"/>
    <property type="molecule type" value="Genomic_DNA"/>
</dbReference>
<proteinExistence type="predicted"/>
<accession>X1EC98</accession>